<comment type="caution">
    <text evidence="13">The sequence shown here is derived from an EMBL/GenBank/DDBJ whole genome shotgun (WGS) entry which is preliminary data.</text>
</comment>
<dbReference type="InterPro" id="IPR005467">
    <property type="entry name" value="His_kinase_dom"/>
</dbReference>
<keyword evidence="6" id="KW-0418">Kinase</keyword>
<evidence type="ECO:0000256" key="3">
    <source>
        <dbReference type="ARBA" id="ARBA00022553"/>
    </source>
</evidence>
<dbReference type="PROSITE" id="PS50109">
    <property type="entry name" value="HIS_KIN"/>
    <property type="match status" value="1"/>
</dbReference>
<keyword evidence="5" id="KW-0547">Nucleotide-binding</keyword>
<dbReference type="Gene3D" id="3.30.565.10">
    <property type="entry name" value="Histidine kinase-like ATPase, C-terminal domain"/>
    <property type="match status" value="1"/>
</dbReference>
<feature type="repeat" description="TPR" evidence="9">
    <location>
        <begin position="78"/>
        <end position="111"/>
    </location>
</feature>
<name>A0ABP8IFT2_9BACT</name>
<dbReference type="SUPFAM" id="SSF48452">
    <property type="entry name" value="TPR-like"/>
    <property type="match status" value="2"/>
</dbReference>
<dbReference type="PROSITE" id="PS50005">
    <property type="entry name" value="TPR"/>
    <property type="match status" value="1"/>
</dbReference>
<feature type="domain" description="Histidine kinase" evidence="12">
    <location>
        <begin position="412"/>
        <end position="599"/>
    </location>
</feature>
<evidence type="ECO:0000256" key="9">
    <source>
        <dbReference type="PROSITE-ProRule" id="PRU00339"/>
    </source>
</evidence>
<protein>
    <recommendedName>
        <fullName evidence="2">histidine kinase</fullName>
        <ecNumber evidence="2">2.7.13.3</ecNumber>
    </recommendedName>
</protein>
<keyword evidence="11" id="KW-0732">Signal</keyword>
<dbReference type="CDD" id="cd16917">
    <property type="entry name" value="HATPase_UhpB-NarQ-NarX-like"/>
    <property type="match status" value="1"/>
</dbReference>
<evidence type="ECO:0000256" key="5">
    <source>
        <dbReference type="ARBA" id="ARBA00022741"/>
    </source>
</evidence>
<dbReference type="SUPFAM" id="SSF55874">
    <property type="entry name" value="ATPase domain of HSP90 chaperone/DNA topoisomerase II/histidine kinase"/>
    <property type="match status" value="1"/>
</dbReference>
<dbReference type="InterPro" id="IPR003594">
    <property type="entry name" value="HATPase_dom"/>
</dbReference>
<dbReference type="Pfam" id="PF13424">
    <property type="entry name" value="TPR_12"/>
    <property type="match status" value="3"/>
</dbReference>
<evidence type="ECO:0000256" key="8">
    <source>
        <dbReference type="ARBA" id="ARBA00023012"/>
    </source>
</evidence>
<evidence type="ECO:0000256" key="10">
    <source>
        <dbReference type="SAM" id="Coils"/>
    </source>
</evidence>
<sequence>MPSIALRVLLLFVPFGLNATGLRASPAPADTLSPAARALQRGIRSYQRGQFDSAITVLNQSARLARATRPHPDTINLLRAYNNLGNVAGDQGNNPRALGFYQQALALAEAARERRFAAKVGNNIGTLFQNWGRSEEALRYYEQAEREAHALADPALLADCNNNKGVVYEQWKQYGRARTYYQQALRFYEQARQPHNVAMALSNLAIVQKRQNDFPASIASTRRALAIARQTSDAWLEAATLNNLGNTYLESGQPAVAEPFLQQALTIARRLPAQELVAAAYGTLAQGAAQAGRYRAAYDYQKAFIAQKDSFVNAERHRQLSELQVKYDTQKKERENEQLRYENRLRALAQQKAEQDRQRTLNLAGGSGLALLLLGGVGGHYRRLRRHHREALARNQALFDGEQQERVRLARDLHDGVGQHLAVVRMYVSELQEGGPDAPAHAAQALTLVDQTIKEVRSVSHNLIPDELNFGLLRALRELSHRVNQTGTVQLHLHLGPELQQASFPRTFELALYRVVQEVVNGMLRHADASEISLRLYRSGPQLLVEMADNGKGFDTRLLTQSKGLGWKNIQARVGLLNGQLRVQSRPGQGTQVRIAVPE</sequence>
<dbReference type="Proteomes" id="UP001501153">
    <property type="component" value="Unassembled WGS sequence"/>
</dbReference>
<dbReference type="Gene3D" id="1.25.40.10">
    <property type="entry name" value="Tetratricopeptide repeat domain"/>
    <property type="match status" value="1"/>
</dbReference>
<keyword evidence="10" id="KW-0175">Coiled coil</keyword>
<evidence type="ECO:0000256" key="1">
    <source>
        <dbReference type="ARBA" id="ARBA00000085"/>
    </source>
</evidence>
<keyword evidence="3" id="KW-0597">Phosphoprotein</keyword>
<dbReference type="InterPro" id="IPR019734">
    <property type="entry name" value="TPR_rpt"/>
</dbReference>
<accession>A0ABP8IFT2</accession>
<dbReference type="PANTHER" id="PTHR24421:SF10">
    <property type="entry name" value="NITRATE_NITRITE SENSOR PROTEIN NARQ"/>
    <property type="match status" value="1"/>
</dbReference>
<feature type="coiled-coil region" evidence="10">
    <location>
        <begin position="320"/>
        <end position="358"/>
    </location>
</feature>
<feature type="chain" id="PRO_5047049658" description="histidine kinase" evidence="11">
    <location>
        <begin position="20"/>
        <end position="599"/>
    </location>
</feature>
<evidence type="ECO:0000259" key="12">
    <source>
        <dbReference type="PROSITE" id="PS50109"/>
    </source>
</evidence>
<keyword evidence="4" id="KW-0808">Transferase</keyword>
<dbReference type="RefSeq" id="WP_345236162.1">
    <property type="nucleotide sequence ID" value="NZ_BAABGZ010000025.1"/>
</dbReference>
<evidence type="ECO:0000256" key="7">
    <source>
        <dbReference type="ARBA" id="ARBA00022840"/>
    </source>
</evidence>
<dbReference type="InterPro" id="IPR011712">
    <property type="entry name" value="Sig_transdc_His_kin_sub3_dim/P"/>
</dbReference>
<dbReference type="PANTHER" id="PTHR24421">
    <property type="entry name" value="NITRATE/NITRITE SENSOR PROTEIN NARX-RELATED"/>
    <property type="match status" value="1"/>
</dbReference>
<evidence type="ECO:0000256" key="2">
    <source>
        <dbReference type="ARBA" id="ARBA00012438"/>
    </source>
</evidence>
<keyword evidence="9" id="KW-0802">TPR repeat</keyword>
<dbReference type="InterPro" id="IPR050482">
    <property type="entry name" value="Sensor_HK_TwoCompSys"/>
</dbReference>
<evidence type="ECO:0000313" key="13">
    <source>
        <dbReference type="EMBL" id="GAA4357748.1"/>
    </source>
</evidence>
<organism evidence="13 14">
    <name type="scientific">Hymenobacter saemangeumensis</name>
    <dbReference type="NCBI Taxonomy" id="1084522"/>
    <lineage>
        <taxon>Bacteria</taxon>
        <taxon>Pseudomonadati</taxon>
        <taxon>Bacteroidota</taxon>
        <taxon>Cytophagia</taxon>
        <taxon>Cytophagales</taxon>
        <taxon>Hymenobacteraceae</taxon>
        <taxon>Hymenobacter</taxon>
    </lineage>
</organism>
<keyword evidence="8" id="KW-0902">Two-component regulatory system</keyword>
<dbReference type="EMBL" id="BAABGZ010000025">
    <property type="protein sequence ID" value="GAA4357748.1"/>
    <property type="molecule type" value="Genomic_DNA"/>
</dbReference>
<reference evidence="14" key="1">
    <citation type="journal article" date="2019" name="Int. J. Syst. Evol. Microbiol.">
        <title>The Global Catalogue of Microorganisms (GCM) 10K type strain sequencing project: providing services to taxonomists for standard genome sequencing and annotation.</title>
        <authorList>
            <consortium name="The Broad Institute Genomics Platform"/>
            <consortium name="The Broad Institute Genome Sequencing Center for Infectious Disease"/>
            <person name="Wu L."/>
            <person name="Ma J."/>
        </authorList>
    </citation>
    <scope>NUCLEOTIDE SEQUENCE [LARGE SCALE GENOMIC DNA]</scope>
    <source>
        <strain evidence="14">JCM 17923</strain>
    </source>
</reference>
<comment type="catalytic activity">
    <reaction evidence="1">
        <text>ATP + protein L-histidine = ADP + protein N-phospho-L-histidine.</text>
        <dbReference type="EC" id="2.7.13.3"/>
    </reaction>
</comment>
<feature type="signal peptide" evidence="11">
    <location>
        <begin position="1"/>
        <end position="19"/>
    </location>
</feature>
<dbReference type="Pfam" id="PF07730">
    <property type="entry name" value="HisKA_3"/>
    <property type="match status" value="1"/>
</dbReference>
<evidence type="ECO:0000256" key="4">
    <source>
        <dbReference type="ARBA" id="ARBA00022679"/>
    </source>
</evidence>
<keyword evidence="7" id="KW-0067">ATP-binding</keyword>
<keyword evidence="14" id="KW-1185">Reference proteome</keyword>
<evidence type="ECO:0000256" key="11">
    <source>
        <dbReference type="SAM" id="SignalP"/>
    </source>
</evidence>
<evidence type="ECO:0000313" key="14">
    <source>
        <dbReference type="Proteomes" id="UP001501153"/>
    </source>
</evidence>
<gene>
    <name evidence="13" type="ORF">GCM10023185_22690</name>
</gene>
<dbReference type="InterPro" id="IPR036890">
    <property type="entry name" value="HATPase_C_sf"/>
</dbReference>
<dbReference type="Pfam" id="PF02518">
    <property type="entry name" value="HATPase_c"/>
    <property type="match status" value="1"/>
</dbReference>
<dbReference type="Gene3D" id="1.20.5.1930">
    <property type="match status" value="1"/>
</dbReference>
<dbReference type="SMART" id="SM00028">
    <property type="entry name" value="TPR"/>
    <property type="match status" value="6"/>
</dbReference>
<dbReference type="EC" id="2.7.13.3" evidence="2"/>
<proteinExistence type="predicted"/>
<evidence type="ECO:0000256" key="6">
    <source>
        <dbReference type="ARBA" id="ARBA00022777"/>
    </source>
</evidence>
<dbReference type="InterPro" id="IPR011990">
    <property type="entry name" value="TPR-like_helical_dom_sf"/>
</dbReference>